<evidence type="ECO:0000313" key="2">
    <source>
        <dbReference type="Proteomes" id="UP001152755"/>
    </source>
</evidence>
<reference evidence="1" key="1">
    <citation type="submission" date="2022-08" db="EMBL/GenBank/DDBJ databases">
        <title>Genome analysis of Corynebacteriales strain.</title>
        <authorList>
            <person name="Lee S.D."/>
        </authorList>
    </citation>
    <scope>NUCLEOTIDE SEQUENCE</scope>
    <source>
        <strain evidence="1">D3-21</strain>
    </source>
</reference>
<keyword evidence="2" id="KW-1185">Reference proteome</keyword>
<dbReference type="InterPro" id="IPR022536">
    <property type="entry name" value="EspC"/>
</dbReference>
<evidence type="ECO:0000313" key="1">
    <source>
        <dbReference type="EMBL" id="MDG3016289.1"/>
    </source>
</evidence>
<dbReference type="AlphaFoldDB" id="A0A9X4M3S9"/>
<dbReference type="EMBL" id="JANRHA010000012">
    <property type="protein sequence ID" value="MDG3016289.1"/>
    <property type="molecule type" value="Genomic_DNA"/>
</dbReference>
<accession>A0A9X4M3S9</accession>
<sequence length="109" mass="10338">MSGFAAHTDGIRSYAASAGSMSEQVAQAGGMNVAESLATLGPVFGLIGADFLAAFGAVLGTHVASIGGLAAVLAGTADNAVAIAGAYDTAEEANAANLRAVGAGLGARA</sequence>
<dbReference type="Pfam" id="PF10824">
    <property type="entry name" value="T7SS_ESX_EspC"/>
    <property type="match status" value="1"/>
</dbReference>
<dbReference type="RefSeq" id="WP_277831481.1">
    <property type="nucleotide sequence ID" value="NZ_JAAIVF010000002.1"/>
</dbReference>
<dbReference type="GO" id="GO:0009306">
    <property type="term" value="P:protein secretion"/>
    <property type="evidence" value="ECO:0007669"/>
    <property type="project" value="InterPro"/>
</dbReference>
<name>A0A9X4M3S9_9ACTN</name>
<protein>
    <submittedName>
        <fullName evidence="1">Type VII secretion target</fullName>
    </submittedName>
</protein>
<gene>
    <name evidence="1" type="ORF">NVS88_17175</name>
</gene>
<proteinExistence type="predicted"/>
<comment type="caution">
    <text evidence="1">The sequence shown here is derived from an EMBL/GenBank/DDBJ whole genome shotgun (WGS) entry which is preliminary data.</text>
</comment>
<organism evidence="1 2">
    <name type="scientific">Speluncibacter jeojiensis</name>
    <dbReference type="NCBI Taxonomy" id="2710754"/>
    <lineage>
        <taxon>Bacteria</taxon>
        <taxon>Bacillati</taxon>
        <taxon>Actinomycetota</taxon>
        <taxon>Actinomycetes</taxon>
        <taxon>Mycobacteriales</taxon>
        <taxon>Speluncibacteraceae</taxon>
        <taxon>Speluncibacter</taxon>
    </lineage>
</organism>
<dbReference type="Proteomes" id="UP001152755">
    <property type="component" value="Unassembled WGS sequence"/>
</dbReference>